<keyword evidence="4" id="KW-1185">Reference proteome</keyword>
<dbReference type="InterPro" id="IPR057237">
    <property type="entry name" value="DUF7915"/>
</dbReference>
<dbReference type="EMBL" id="VAHF01000001">
    <property type="protein sequence ID" value="TXG72849.1"/>
    <property type="molecule type" value="Genomic_DNA"/>
</dbReference>
<sequence>MLTSDVCPTEDAIHAFLEHVVDPMLPTKSSVRDTPSLSDQQLVAKQVHAVVLLYNYYHRKQHQQLKFEGFEPFCKLAVVQKPTLLAHMKLMQRSNDAELDDMEKQLSLTEKSIMDACDISKSLDASKDVPSIEGWPISKIAVLLIDSKKENCFLQFGSITKGVWSVIEKDMDASSCIAEGMEAKHLNKKIKVTKKPFRDEVSNDEVFFQQFAISAVKEATGFNQSDLIIVGSDVVYSLSKEKTAARFYLVQCTQPNIDDVINIPIKDAIDSLQGPLLTRSSGQWAITPVVEYFHLLPYARIVSDLLSREVPSNGLQDKKLALENINISSSRRREKPYKPEVPNNQDRSHVNSGILECLGRGACTSIKPPKLKGRNTSSTNDLSVDHNEHHIVDMDACSVVSPQSEDKCKNITTSVQLDNHHEMINPSLKSDLNGTTEGEIKVEMGDIMKIPRVTEHRGDSAGNLKATFDAISLDQDDNQVDDHALDTYQSNAQDLDKLQNTFASKENILSQTALRVLLSKRDKLTLQQRNIEDQIALCDKKIQTILNGGEDDLAVKIESVVDGCNDVCLRSIAQERISQHLENQQLPDPIKMKRLSEAVLNKQNSCQASSLTRLWLELELDGICYENNWILPTYRVSPSDGGFQASVTVKGMDFECSSIVGQCSNPRKARESAASQMLGKLRSMASLSQ</sequence>
<dbReference type="AlphaFoldDB" id="A0A5C7IUU3"/>
<organism evidence="3 4">
    <name type="scientific">Acer yangbiense</name>
    <dbReference type="NCBI Taxonomy" id="1000413"/>
    <lineage>
        <taxon>Eukaryota</taxon>
        <taxon>Viridiplantae</taxon>
        <taxon>Streptophyta</taxon>
        <taxon>Embryophyta</taxon>
        <taxon>Tracheophyta</taxon>
        <taxon>Spermatophyta</taxon>
        <taxon>Magnoliopsida</taxon>
        <taxon>eudicotyledons</taxon>
        <taxon>Gunneridae</taxon>
        <taxon>Pentapetalae</taxon>
        <taxon>rosids</taxon>
        <taxon>malvids</taxon>
        <taxon>Sapindales</taxon>
        <taxon>Sapindaceae</taxon>
        <taxon>Hippocastanoideae</taxon>
        <taxon>Acereae</taxon>
        <taxon>Acer</taxon>
    </lineage>
</organism>
<dbReference type="SUPFAM" id="SSF54768">
    <property type="entry name" value="dsRNA-binding domain-like"/>
    <property type="match status" value="1"/>
</dbReference>
<gene>
    <name evidence="3" type="ORF">EZV62_001428</name>
</gene>
<dbReference type="OrthoDB" id="1909634at2759"/>
<evidence type="ECO:0000313" key="3">
    <source>
        <dbReference type="EMBL" id="TXG72849.1"/>
    </source>
</evidence>
<accession>A0A5C7IUU3</accession>
<dbReference type="Gene3D" id="3.30.160.20">
    <property type="match status" value="1"/>
</dbReference>
<dbReference type="Pfam" id="PF25502">
    <property type="entry name" value="DUF7915"/>
    <property type="match status" value="1"/>
</dbReference>
<dbReference type="PANTHER" id="PTHR33913:SF1">
    <property type="entry name" value="DRBM DOMAIN-CONTAINING PROTEIN"/>
    <property type="match status" value="1"/>
</dbReference>
<feature type="domain" description="DUF7915" evidence="2">
    <location>
        <begin position="160"/>
        <end position="308"/>
    </location>
</feature>
<evidence type="ECO:0008006" key="5">
    <source>
        <dbReference type="Google" id="ProtNLM"/>
    </source>
</evidence>
<evidence type="ECO:0000259" key="2">
    <source>
        <dbReference type="Pfam" id="PF25502"/>
    </source>
</evidence>
<dbReference type="Pfam" id="PF25500">
    <property type="entry name" value="DUF7913"/>
    <property type="match status" value="1"/>
</dbReference>
<evidence type="ECO:0000313" key="4">
    <source>
        <dbReference type="Proteomes" id="UP000323000"/>
    </source>
</evidence>
<dbReference type="CDD" id="cd00048">
    <property type="entry name" value="DSRM_SF"/>
    <property type="match status" value="1"/>
</dbReference>
<dbReference type="Proteomes" id="UP000323000">
    <property type="component" value="Chromosome 1"/>
</dbReference>
<dbReference type="InterPro" id="IPR057235">
    <property type="entry name" value="DUF7913"/>
</dbReference>
<reference evidence="4" key="1">
    <citation type="journal article" date="2019" name="Gigascience">
        <title>De novo genome assembly of the endangered Acer yangbiense, a plant species with extremely small populations endemic to Yunnan Province, China.</title>
        <authorList>
            <person name="Yang J."/>
            <person name="Wariss H.M."/>
            <person name="Tao L."/>
            <person name="Zhang R."/>
            <person name="Yun Q."/>
            <person name="Hollingsworth P."/>
            <person name="Dao Z."/>
            <person name="Luo G."/>
            <person name="Guo H."/>
            <person name="Ma Y."/>
            <person name="Sun W."/>
        </authorList>
    </citation>
    <scope>NUCLEOTIDE SEQUENCE [LARGE SCALE GENOMIC DNA]</scope>
    <source>
        <strain evidence="4">cv. Malutang</strain>
    </source>
</reference>
<name>A0A5C7IUU3_9ROSI</name>
<proteinExistence type="predicted"/>
<comment type="caution">
    <text evidence="3">The sequence shown here is derived from an EMBL/GenBank/DDBJ whole genome shotgun (WGS) entry which is preliminary data.</text>
</comment>
<feature type="domain" description="DUF7913" evidence="1">
    <location>
        <begin position="5"/>
        <end position="124"/>
    </location>
</feature>
<protein>
    <recommendedName>
        <fullName evidence="5">DRBM domain-containing protein</fullName>
    </recommendedName>
</protein>
<evidence type="ECO:0000259" key="1">
    <source>
        <dbReference type="Pfam" id="PF25500"/>
    </source>
</evidence>
<dbReference type="PANTHER" id="PTHR33913">
    <property type="entry name" value="ALEURONE LAYER MORPHOGENESIS PROTEIN"/>
    <property type="match status" value="1"/>
</dbReference>